<sequence length="176" mass="19941">MDVFAYDRSVLDRENPRSLFEQVADVIRDQIVRGELRAGDLVPSEATLQRTYRISRTTARRAIRVLRSQGLVHTITAEGTYVGPPGTPRSSRTLFKYQRVAADIVTRIVGGDIPPRGAIPGENSLMRQYGVARETVRHALAYLRESGWVVTVAYGGTYVVDREEWPINKRSYFPFR</sequence>
<dbReference type="RefSeq" id="WP_168018149.1">
    <property type="nucleotide sequence ID" value="NZ_JAATEP010000051.1"/>
</dbReference>
<dbReference type="SUPFAM" id="SSF46785">
    <property type="entry name" value="Winged helix' DNA-binding domain"/>
    <property type="match status" value="2"/>
</dbReference>
<evidence type="ECO:0000256" key="3">
    <source>
        <dbReference type="ARBA" id="ARBA00023163"/>
    </source>
</evidence>
<comment type="caution">
    <text evidence="5">The sequence shown here is derived from an EMBL/GenBank/DDBJ whole genome shotgun (WGS) entry which is preliminary data.</text>
</comment>
<accession>A0ABX1BJ45</accession>
<dbReference type="Proteomes" id="UP000696294">
    <property type="component" value="Unassembled WGS sequence"/>
</dbReference>
<dbReference type="PRINTS" id="PR00035">
    <property type="entry name" value="HTHGNTR"/>
</dbReference>
<dbReference type="CDD" id="cd07377">
    <property type="entry name" value="WHTH_GntR"/>
    <property type="match status" value="2"/>
</dbReference>
<reference evidence="5 6" key="1">
    <citation type="submission" date="2020-03" db="EMBL/GenBank/DDBJ databases">
        <title>WGS of actinomycetes isolated from Thailand.</title>
        <authorList>
            <person name="Thawai C."/>
        </authorList>
    </citation>
    <scope>NUCLEOTIDE SEQUENCE [LARGE SCALE GENOMIC DNA]</scope>
    <source>
        <strain evidence="5 6">FMUSA5-5</strain>
    </source>
</reference>
<dbReference type="EMBL" id="JAATEP010000051">
    <property type="protein sequence ID" value="NJP96590.1"/>
    <property type="molecule type" value="Genomic_DNA"/>
</dbReference>
<evidence type="ECO:0000313" key="6">
    <source>
        <dbReference type="Proteomes" id="UP000696294"/>
    </source>
</evidence>
<organism evidence="5 6">
    <name type="scientific">Nonomuraea composti</name>
    <dbReference type="NCBI Taxonomy" id="2720023"/>
    <lineage>
        <taxon>Bacteria</taxon>
        <taxon>Bacillati</taxon>
        <taxon>Actinomycetota</taxon>
        <taxon>Actinomycetes</taxon>
        <taxon>Streptosporangiales</taxon>
        <taxon>Streptosporangiaceae</taxon>
        <taxon>Nonomuraea</taxon>
    </lineage>
</organism>
<proteinExistence type="predicted"/>
<name>A0ABX1BJ45_9ACTN</name>
<keyword evidence="2" id="KW-0238">DNA-binding</keyword>
<evidence type="ECO:0000313" key="5">
    <source>
        <dbReference type="EMBL" id="NJP96590.1"/>
    </source>
</evidence>
<feature type="domain" description="HTH gntR-type" evidence="4">
    <location>
        <begin position="17"/>
        <end position="85"/>
    </location>
</feature>
<dbReference type="InterPro" id="IPR000524">
    <property type="entry name" value="Tscrpt_reg_HTH_GntR"/>
</dbReference>
<gene>
    <name evidence="5" type="ORF">HCN51_45380</name>
</gene>
<protein>
    <submittedName>
        <fullName evidence="5">Winged helix-turn-helix transcriptional regulator</fullName>
    </submittedName>
</protein>
<keyword evidence="3" id="KW-0804">Transcription</keyword>
<dbReference type="InterPro" id="IPR036388">
    <property type="entry name" value="WH-like_DNA-bd_sf"/>
</dbReference>
<evidence type="ECO:0000256" key="1">
    <source>
        <dbReference type="ARBA" id="ARBA00023015"/>
    </source>
</evidence>
<dbReference type="PANTHER" id="PTHR44846">
    <property type="entry name" value="MANNOSYL-D-GLYCERATE TRANSPORT/METABOLISM SYSTEM REPRESSOR MNGR-RELATED"/>
    <property type="match status" value="1"/>
</dbReference>
<evidence type="ECO:0000256" key="2">
    <source>
        <dbReference type="ARBA" id="ARBA00023125"/>
    </source>
</evidence>
<dbReference type="InterPro" id="IPR036390">
    <property type="entry name" value="WH_DNA-bd_sf"/>
</dbReference>
<evidence type="ECO:0000259" key="4">
    <source>
        <dbReference type="PROSITE" id="PS50949"/>
    </source>
</evidence>
<dbReference type="PANTHER" id="PTHR44846:SF17">
    <property type="entry name" value="GNTR-FAMILY TRANSCRIPTIONAL REGULATOR"/>
    <property type="match status" value="1"/>
</dbReference>
<dbReference type="Gene3D" id="1.10.10.10">
    <property type="entry name" value="Winged helix-like DNA-binding domain superfamily/Winged helix DNA-binding domain"/>
    <property type="match status" value="2"/>
</dbReference>
<dbReference type="SMART" id="SM00345">
    <property type="entry name" value="HTH_GNTR"/>
    <property type="match status" value="2"/>
</dbReference>
<dbReference type="Pfam" id="PF00392">
    <property type="entry name" value="GntR"/>
    <property type="match status" value="2"/>
</dbReference>
<dbReference type="InterPro" id="IPR050679">
    <property type="entry name" value="Bact_HTH_transcr_reg"/>
</dbReference>
<feature type="domain" description="HTH gntR-type" evidence="4">
    <location>
        <begin position="94"/>
        <end position="162"/>
    </location>
</feature>
<keyword evidence="1" id="KW-0805">Transcription regulation</keyword>
<dbReference type="PROSITE" id="PS50949">
    <property type="entry name" value="HTH_GNTR"/>
    <property type="match status" value="2"/>
</dbReference>
<keyword evidence="6" id="KW-1185">Reference proteome</keyword>